<sequence length="488" mass="55457">MRRDIKNIVLIFLFIGFNSIVLASEFEWTQERLSVAYSKLSTSQRKDLHINLLNSLDQQARKTDYEQEKIKVYLTVNKLYFLESIIDSAYASIDDPTIYCHFGGWMTTIKNSKCQAPWSRSVRNNADLEVFGEKYRNSCGGANLFRCNPLIFGPGDDGKGICTTTDDSDPRLSTSSCIDDFLAQPNSLEAHVESLIDNPEKLSQYLATTLETLRSCEVQDTPFAYCDRLVQILETTSEVVVQCSNQDNLLSYLPKIITPFNQDELDRITNGLGEKAVQYAKELEEKQEAIRLQNRKVLEEAISNATQEPRMRDTITRIRNNASKCLRELCNRSGFSNSKPANRSIAKCAAYVKHAIYPYPGEEGERYANFSEYPWSRNADDAVEGGNWLRKHGFENILDYPEMSHLTPETAPPGAIIVYEKINSNRNTTVDGVRRGAPGHIEIKASENEYISDFINDEPTRVGGLRRPIAIYYQIPDSYKEQLQEVPQ</sequence>
<keyword evidence="2" id="KW-1185">Reference proteome</keyword>
<dbReference type="EMBL" id="QDKL01000001">
    <property type="protein sequence ID" value="RZF22188.1"/>
    <property type="molecule type" value="Genomic_DNA"/>
</dbReference>
<comment type="caution">
    <text evidence="1">The sequence shown here is derived from an EMBL/GenBank/DDBJ whole genome shotgun (WGS) entry which is preliminary data.</text>
</comment>
<dbReference type="Gene3D" id="3.90.1720.10">
    <property type="entry name" value="endopeptidase domain like (from Nostoc punctiforme)"/>
    <property type="match status" value="1"/>
</dbReference>
<reference evidence="2" key="1">
    <citation type="journal article" date="2019" name="Int. J. Syst. Evol. Microbiol.">
        <title>Halobacteriovorax valvorus sp. nov., a novel prokaryotic predator isolated from coastal seawater of China.</title>
        <authorList>
            <person name="Chen M.-X."/>
        </authorList>
    </citation>
    <scope>NUCLEOTIDE SEQUENCE [LARGE SCALE GENOMIC DNA]</scope>
    <source>
        <strain evidence="2">BL9</strain>
    </source>
</reference>
<name>A0ABY0IJB7_9BACT</name>
<gene>
    <name evidence="1" type="ORF">DAY19_00030</name>
</gene>
<protein>
    <submittedName>
        <fullName evidence="1">Uncharacterized protein</fullName>
    </submittedName>
</protein>
<dbReference type="RefSeq" id="WP_114705132.1">
    <property type="nucleotide sequence ID" value="NZ_QDKL01000001.1"/>
</dbReference>
<evidence type="ECO:0000313" key="1">
    <source>
        <dbReference type="EMBL" id="RZF22188.1"/>
    </source>
</evidence>
<organism evidence="1 2">
    <name type="scientific">Halobacteriovorax vibrionivorans</name>
    <dbReference type="NCBI Taxonomy" id="2152716"/>
    <lineage>
        <taxon>Bacteria</taxon>
        <taxon>Pseudomonadati</taxon>
        <taxon>Bdellovibrionota</taxon>
        <taxon>Bacteriovoracia</taxon>
        <taxon>Bacteriovoracales</taxon>
        <taxon>Halobacteriovoraceae</taxon>
        <taxon>Halobacteriovorax</taxon>
    </lineage>
</organism>
<evidence type="ECO:0000313" key="2">
    <source>
        <dbReference type="Proteomes" id="UP000443582"/>
    </source>
</evidence>
<proteinExistence type="predicted"/>
<accession>A0ABY0IJB7</accession>
<dbReference type="Proteomes" id="UP000443582">
    <property type="component" value="Unassembled WGS sequence"/>
</dbReference>